<dbReference type="Pfam" id="PF00392">
    <property type="entry name" value="GntR"/>
    <property type="match status" value="1"/>
</dbReference>
<proteinExistence type="predicted"/>
<evidence type="ECO:0000313" key="5">
    <source>
        <dbReference type="EMBL" id="SDL17614.1"/>
    </source>
</evidence>
<dbReference type="Proteomes" id="UP000199475">
    <property type="component" value="Unassembled WGS sequence"/>
</dbReference>
<keyword evidence="2 5" id="KW-0238">DNA-binding</keyword>
<dbReference type="STRING" id="686624.SAMN04488242_0591"/>
<sequence length="245" mass="27216">MKTASPMTPKQRPASQASSTMTAIKDYIIHANLQPGDPLPTESQFCEGMGVSRSSVREAIRTLSALDIVEVRHGHGMFVGKVSMHPMVESLVFRGMLNPGADYQSLMEIVEVRQALDLAFAGPVVDAWRGRYSQDLHDAIDKMEKLAEVGKPFPEHDRFFHSTLLEPVDNQLFRQLTEAFWDVHTLTAPRLGVPAPVDIQDTARAHRDMVLAAEKGDVDAYRKAVYEHYAPLIKNVSGAHREAVS</sequence>
<feature type="domain" description="HTH gntR-type" evidence="4">
    <location>
        <begin position="14"/>
        <end position="82"/>
    </location>
</feature>
<evidence type="ECO:0000259" key="4">
    <source>
        <dbReference type="PROSITE" id="PS50949"/>
    </source>
</evidence>
<dbReference type="InterPro" id="IPR000524">
    <property type="entry name" value="Tscrpt_reg_HTH_GntR"/>
</dbReference>
<keyword evidence="3" id="KW-0804">Transcription</keyword>
<dbReference type="Pfam" id="PF07729">
    <property type="entry name" value="FCD"/>
    <property type="match status" value="1"/>
</dbReference>
<evidence type="ECO:0000256" key="1">
    <source>
        <dbReference type="ARBA" id="ARBA00023015"/>
    </source>
</evidence>
<organism evidence="5 6">
    <name type="scientific">Tessaracoccus oleiagri</name>
    <dbReference type="NCBI Taxonomy" id="686624"/>
    <lineage>
        <taxon>Bacteria</taxon>
        <taxon>Bacillati</taxon>
        <taxon>Actinomycetota</taxon>
        <taxon>Actinomycetes</taxon>
        <taxon>Propionibacteriales</taxon>
        <taxon>Propionibacteriaceae</taxon>
        <taxon>Tessaracoccus</taxon>
    </lineage>
</organism>
<dbReference type="PRINTS" id="PR00035">
    <property type="entry name" value="HTHGNTR"/>
</dbReference>
<dbReference type="SUPFAM" id="SSF46785">
    <property type="entry name" value="Winged helix' DNA-binding domain"/>
    <property type="match status" value="1"/>
</dbReference>
<reference evidence="5 6" key="1">
    <citation type="submission" date="2016-10" db="EMBL/GenBank/DDBJ databases">
        <authorList>
            <person name="de Groot N.N."/>
        </authorList>
    </citation>
    <scope>NUCLEOTIDE SEQUENCE [LARGE SCALE GENOMIC DNA]</scope>
    <source>
        <strain evidence="5 6">CGMCC 1.9159</strain>
    </source>
</reference>
<dbReference type="PANTHER" id="PTHR43537:SF44">
    <property type="entry name" value="GNTR FAMILY REGULATORY PROTEIN"/>
    <property type="match status" value="1"/>
</dbReference>
<dbReference type="Gene3D" id="1.20.120.530">
    <property type="entry name" value="GntR ligand-binding domain-like"/>
    <property type="match status" value="1"/>
</dbReference>
<dbReference type="SUPFAM" id="SSF48008">
    <property type="entry name" value="GntR ligand-binding domain-like"/>
    <property type="match status" value="1"/>
</dbReference>
<name>A0A1G9HY59_9ACTN</name>
<dbReference type="PANTHER" id="PTHR43537">
    <property type="entry name" value="TRANSCRIPTIONAL REGULATOR, GNTR FAMILY"/>
    <property type="match status" value="1"/>
</dbReference>
<dbReference type="OrthoDB" id="155424at2"/>
<evidence type="ECO:0000256" key="3">
    <source>
        <dbReference type="ARBA" id="ARBA00023163"/>
    </source>
</evidence>
<dbReference type="RefSeq" id="WP_093248749.1">
    <property type="nucleotide sequence ID" value="NZ_FNGP01000001.1"/>
</dbReference>
<gene>
    <name evidence="5" type="ORF">SAMN04488242_0591</name>
</gene>
<accession>A0A1G9HY59</accession>
<evidence type="ECO:0000256" key="2">
    <source>
        <dbReference type="ARBA" id="ARBA00023125"/>
    </source>
</evidence>
<protein>
    <submittedName>
        <fullName evidence="5">DNA-binding transcriptional regulator, FadR family</fullName>
    </submittedName>
</protein>
<dbReference type="PROSITE" id="PS50949">
    <property type="entry name" value="HTH_GNTR"/>
    <property type="match status" value="1"/>
</dbReference>
<keyword evidence="6" id="KW-1185">Reference proteome</keyword>
<dbReference type="GO" id="GO:0003677">
    <property type="term" value="F:DNA binding"/>
    <property type="evidence" value="ECO:0007669"/>
    <property type="project" value="UniProtKB-KW"/>
</dbReference>
<dbReference type="EMBL" id="FNGP01000001">
    <property type="protein sequence ID" value="SDL17614.1"/>
    <property type="molecule type" value="Genomic_DNA"/>
</dbReference>
<evidence type="ECO:0000313" key="6">
    <source>
        <dbReference type="Proteomes" id="UP000199475"/>
    </source>
</evidence>
<dbReference type="InterPro" id="IPR036390">
    <property type="entry name" value="WH_DNA-bd_sf"/>
</dbReference>
<dbReference type="GO" id="GO:0003700">
    <property type="term" value="F:DNA-binding transcription factor activity"/>
    <property type="evidence" value="ECO:0007669"/>
    <property type="project" value="InterPro"/>
</dbReference>
<dbReference type="CDD" id="cd07377">
    <property type="entry name" value="WHTH_GntR"/>
    <property type="match status" value="1"/>
</dbReference>
<dbReference type="Gene3D" id="1.10.10.10">
    <property type="entry name" value="Winged helix-like DNA-binding domain superfamily/Winged helix DNA-binding domain"/>
    <property type="match status" value="1"/>
</dbReference>
<dbReference type="SMART" id="SM00895">
    <property type="entry name" value="FCD"/>
    <property type="match status" value="1"/>
</dbReference>
<dbReference type="InterPro" id="IPR036388">
    <property type="entry name" value="WH-like_DNA-bd_sf"/>
</dbReference>
<dbReference type="InterPro" id="IPR011711">
    <property type="entry name" value="GntR_C"/>
</dbReference>
<dbReference type="SMART" id="SM00345">
    <property type="entry name" value="HTH_GNTR"/>
    <property type="match status" value="1"/>
</dbReference>
<keyword evidence="1" id="KW-0805">Transcription regulation</keyword>
<dbReference type="AlphaFoldDB" id="A0A1G9HY59"/>
<dbReference type="InterPro" id="IPR008920">
    <property type="entry name" value="TF_FadR/GntR_C"/>
</dbReference>